<dbReference type="Pfam" id="PF00698">
    <property type="entry name" value="Acyl_transf_1"/>
    <property type="match status" value="1"/>
</dbReference>
<feature type="domain" description="Carrier" evidence="14">
    <location>
        <begin position="15"/>
        <end position="92"/>
    </location>
</feature>
<keyword evidence="8" id="KW-0597">Phosphoprotein</keyword>
<evidence type="ECO:0000256" key="3">
    <source>
        <dbReference type="ARBA" id="ARBA00004496"/>
    </source>
</evidence>
<dbReference type="OrthoDB" id="9778383at2"/>
<evidence type="ECO:0000256" key="1">
    <source>
        <dbReference type="ARBA" id="ARBA00001957"/>
    </source>
</evidence>
<dbReference type="GO" id="GO:0017000">
    <property type="term" value="P:antibiotic biosynthetic process"/>
    <property type="evidence" value="ECO:0007669"/>
    <property type="project" value="UniProtKB-KW"/>
</dbReference>
<evidence type="ECO:0000313" key="16">
    <source>
        <dbReference type="EMBL" id="VBB05120.1"/>
    </source>
</evidence>
<dbReference type="Pfam" id="PF16197">
    <property type="entry name" value="KAsynt_C_assoc"/>
    <property type="match status" value="1"/>
</dbReference>
<comment type="similarity">
    <text evidence="5">Belongs to the ATP-dependent AMP-binding enzyme family.</text>
</comment>
<protein>
    <submittedName>
        <fullName evidence="16">Phosphopantetheine attachment site</fullName>
    </submittedName>
</protein>
<dbReference type="FunFam" id="3.40.50.980:FF:000001">
    <property type="entry name" value="Non-ribosomal peptide synthetase"/>
    <property type="match status" value="4"/>
</dbReference>
<dbReference type="SMART" id="SM00822">
    <property type="entry name" value="PKS_KR"/>
    <property type="match status" value="1"/>
</dbReference>
<dbReference type="Gene3D" id="3.30.300.30">
    <property type="match status" value="4"/>
</dbReference>
<evidence type="ECO:0000259" key="15">
    <source>
        <dbReference type="PROSITE" id="PS52004"/>
    </source>
</evidence>
<dbReference type="InterPro" id="IPR020806">
    <property type="entry name" value="PKS_PP-bd"/>
</dbReference>
<dbReference type="InterPro" id="IPR010071">
    <property type="entry name" value="AA_adenyl_dom"/>
</dbReference>
<dbReference type="Pfam" id="PF00668">
    <property type="entry name" value="Condensation"/>
    <property type="match status" value="5"/>
</dbReference>
<feature type="domain" description="Carrier" evidence="14">
    <location>
        <begin position="2568"/>
        <end position="2643"/>
    </location>
</feature>
<comment type="subcellular location">
    <subcellularLocation>
        <location evidence="3">Cytoplasm</location>
    </subcellularLocation>
</comment>
<dbReference type="GO" id="GO:0016874">
    <property type="term" value="F:ligase activity"/>
    <property type="evidence" value="ECO:0007669"/>
    <property type="project" value="UniProtKB-KW"/>
</dbReference>
<evidence type="ECO:0000256" key="13">
    <source>
        <dbReference type="ARBA" id="ARBA00029443"/>
    </source>
</evidence>
<dbReference type="SUPFAM" id="SSF55048">
    <property type="entry name" value="Probable ACP-binding domain of malonyl-CoA ACP transacylase"/>
    <property type="match status" value="1"/>
</dbReference>
<dbReference type="InterPro" id="IPR000873">
    <property type="entry name" value="AMP-dep_synth/lig_dom"/>
</dbReference>
<dbReference type="Pfam" id="PF00550">
    <property type="entry name" value="PP-binding"/>
    <property type="match status" value="6"/>
</dbReference>
<evidence type="ECO:0000256" key="11">
    <source>
        <dbReference type="ARBA" id="ARBA00023054"/>
    </source>
</evidence>
<dbReference type="Gene3D" id="2.30.38.10">
    <property type="entry name" value="Luciferase, Domain 3"/>
    <property type="match status" value="4"/>
</dbReference>
<dbReference type="PANTHER" id="PTHR45527:SF1">
    <property type="entry name" value="FATTY ACID SYNTHASE"/>
    <property type="match status" value="1"/>
</dbReference>
<dbReference type="PANTHER" id="PTHR45527">
    <property type="entry name" value="NONRIBOSOMAL PEPTIDE SYNTHETASE"/>
    <property type="match status" value="1"/>
</dbReference>
<dbReference type="SUPFAM" id="SSF53901">
    <property type="entry name" value="Thiolase-like"/>
    <property type="match status" value="1"/>
</dbReference>
<dbReference type="SUPFAM" id="SSF56801">
    <property type="entry name" value="Acetyl-CoA synthetase-like"/>
    <property type="match status" value="4"/>
</dbReference>
<gene>
    <name evidence="16" type="ORF">LUCI_0327</name>
</gene>
<evidence type="ECO:0000256" key="10">
    <source>
        <dbReference type="ARBA" id="ARBA00022679"/>
    </source>
</evidence>
<reference evidence="16 17" key="1">
    <citation type="submission" date="2018-06" db="EMBL/GenBank/DDBJ databases">
        <authorList>
            <person name="Strepis N."/>
        </authorList>
    </citation>
    <scope>NUCLEOTIDE SEQUENCE [LARGE SCALE GENOMIC DNA]</scope>
    <source>
        <strain evidence="16">LUCI</strain>
    </source>
</reference>
<dbReference type="InterPro" id="IPR009081">
    <property type="entry name" value="PP-bd_ACP"/>
</dbReference>
<evidence type="ECO:0000256" key="4">
    <source>
        <dbReference type="ARBA" id="ARBA00004789"/>
    </source>
</evidence>
<keyword evidence="12" id="KW-0045">Antibiotic biosynthesis</keyword>
<dbReference type="InterPro" id="IPR045851">
    <property type="entry name" value="AMP-bd_C_sf"/>
</dbReference>
<dbReference type="GO" id="GO:0044550">
    <property type="term" value="P:secondary metabolite biosynthetic process"/>
    <property type="evidence" value="ECO:0007669"/>
    <property type="project" value="UniProtKB-ARBA"/>
</dbReference>
<comment type="cofactor">
    <cofactor evidence="1">
        <name>pantetheine 4'-phosphate</name>
        <dbReference type="ChEBI" id="CHEBI:47942"/>
    </cofactor>
</comment>
<dbReference type="SMART" id="SM00825">
    <property type="entry name" value="PKS_KS"/>
    <property type="match status" value="1"/>
</dbReference>
<dbReference type="SUPFAM" id="SSF52151">
    <property type="entry name" value="FabD/lysophospholipase-like"/>
    <property type="match status" value="1"/>
</dbReference>
<dbReference type="Gene3D" id="1.10.1200.10">
    <property type="entry name" value="ACP-like"/>
    <property type="match status" value="6"/>
</dbReference>
<feature type="domain" description="Carrier" evidence="14">
    <location>
        <begin position="3612"/>
        <end position="3687"/>
    </location>
</feature>
<dbReference type="Proteomes" id="UP000277811">
    <property type="component" value="Unassembled WGS sequence"/>
</dbReference>
<comment type="similarity">
    <text evidence="13">In the C-terminal section; belongs to the NRP synthetase family.</text>
</comment>
<dbReference type="InterPro" id="IPR018201">
    <property type="entry name" value="Ketoacyl_synth_AS"/>
</dbReference>
<dbReference type="FunFam" id="3.40.366.10:FF:000002">
    <property type="entry name" value="Probable polyketide synthase 2"/>
    <property type="match status" value="1"/>
</dbReference>
<dbReference type="GO" id="GO:0006633">
    <property type="term" value="P:fatty acid biosynthetic process"/>
    <property type="evidence" value="ECO:0007669"/>
    <property type="project" value="InterPro"/>
</dbReference>
<proteinExistence type="inferred from homology"/>
<dbReference type="GO" id="GO:0005829">
    <property type="term" value="C:cytosol"/>
    <property type="evidence" value="ECO:0007669"/>
    <property type="project" value="TreeGrafter"/>
</dbReference>
<dbReference type="SUPFAM" id="SSF51735">
    <property type="entry name" value="NAD(P)-binding Rossmann-fold domains"/>
    <property type="match status" value="2"/>
</dbReference>
<keyword evidence="11" id="KW-0175">Coiled coil</keyword>
<evidence type="ECO:0000256" key="8">
    <source>
        <dbReference type="ARBA" id="ARBA00022553"/>
    </source>
</evidence>
<dbReference type="SMART" id="SM00827">
    <property type="entry name" value="PKS_AT"/>
    <property type="match status" value="1"/>
</dbReference>
<dbReference type="RefSeq" id="WP_122626130.1">
    <property type="nucleotide sequence ID" value="NZ_UPPP01000053.1"/>
</dbReference>
<feature type="domain" description="Carrier" evidence="14">
    <location>
        <begin position="1527"/>
        <end position="1604"/>
    </location>
</feature>
<keyword evidence="10" id="KW-0808">Transferase</keyword>
<keyword evidence="17" id="KW-1185">Reference proteome</keyword>
<dbReference type="InterPro" id="IPR025110">
    <property type="entry name" value="AMP-bd_C"/>
</dbReference>
<dbReference type="Gene3D" id="3.40.50.720">
    <property type="entry name" value="NAD(P)-binding Rossmann-like Domain"/>
    <property type="match status" value="1"/>
</dbReference>
<evidence type="ECO:0000256" key="5">
    <source>
        <dbReference type="ARBA" id="ARBA00006432"/>
    </source>
</evidence>
<dbReference type="InterPro" id="IPR016036">
    <property type="entry name" value="Malonyl_transacylase_ACP-bd"/>
</dbReference>
<dbReference type="FunFam" id="3.40.50.12780:FF:000012">
    <property type="entry name" value="Non-ribosomal peptide synthetase"/>
    <property type="match status" value="4"/>
</dbReference>
<comment type="function">
    <text evidence="2">Involved in some intermediate steps for the synthesis of the antibiotic polyketide bacillaene which is involved in secondary metabolism.</text>
</comment>
<evidence type="ECO:0000256" key="9">
    <source>
        <dbReference type="ARBA" id="ARBA00022598"/>
    </source>
</evidence>
<dbReference type="CDD" id="cd08955">
    <property type="entry name" value="KR_2_FAS_SDR_x"/>
    <property type="match status" value="1"/>
</dbReference>
<keyword evidence="6" id="KW-0596">Phosphopantetheine</keyword>
<dbReference type="Gene3D" id="3.40.47.10">
    <property type="match status" value="1"/>
</dbReference>
<dbReference type="Gene3D" id="3.40.50.980">
    <property type="match status" value="8"/>
</dbReference>
<evidence type="ECO:0000256" key="2">
    <source>
        <dbReference type="ARBA" id="ARBA00003299"/>
    </source>
</evidence>
<dbReference type="InterPro" id="IPR016035">
    <property type="entry name" value="Acyl_Trfase/lysoPLipase"/>
</dbReference>
<dbReference type="InterPro" id="IPR013968">
    <property type="entry name" value="PKS_KR"/>
</dbReference>
<dbReference type="SUPFAM" id="SSF47336">
    <property type="entry name" value="ACP-like"/>
    <property type="match status" value="6"/>
</dbReference>
<dbReference type="Gene3D" id="3.30.559.10">
    <property type="entry name" value="Chloramphenicol acetyltransferase-like domain"/>
    <property type="match status" value="5"/>
</dbReference>
<dbReference type="Gene3D" id="3.40.366.10">
    <property type="entry name" value="Malonyl-Coenzyme A Acyl Carrier Protein, domain 2"/>
    <property type="match status" value="1"/>
</dbReference>
<dbReference type="CDD" id="cd00833">
    <property type="entry name" value="PKS"/>
    <property type="match status" value="1"/>
</dbReference>
<dbReference type="InterPro" id="IPR036736">
    <property type="entry name" value="ACP-like_sf"/>
</dbReference>
<comment type="pathway">
    <text evidence="4">Antibiotic biosynthesis; bacillaene biosynthesis.</text>
</comment>
<dbReference type="InterPro" id="IPR023213">
    <property type="entry name" value="CAT-like_dom_sf"/>
</dbReference>
<dbReference type="FunFam" id="3.30.300.30:FF:000010">
    <property type="entry name" value="Enterobactin synthetase component F"/>
    <property type="match status" value="4"/>
</dbReference>
<dbReference type="InterPro" id="IPR001242">
    <property type="entry name" value="Condensation_dom"/>
</dbReference>
<keyword evidence="7" id="KW-0963">Cytoplasm</keyword>
<dbReference type="GO" id="GO:0043041">
    <property type="term" value="P:amino acid activation for nonribosomal peptide biosynthetic process"/>
    <property type="evidence" value="ECO:0007669"/>
    <property type="project" value="TreeGrafter"/>
</dbReference>
<evidence type="ECO:0000313" key="17">
    <source>
        <dbReference type="Proteomes" id="UP000277811"/>
    </source>
</evidence>
<dbReference type="FunFam" id="3.30.559.30:FF:000001">
    <property type="entry name" value="Non-ribosomal peptide synthetase"/>
    <property type="match status" value="2"/>
</dbReference>
<dbReference type="InterPro" id="IPR014031">
    <property type="entry name" value="Ketoacyl_synth_C"/>
</dbReference>
<dbReference type="Pfam" id="PF08659">
    <property type="entry name" value="KR"/>
    <property type="match status" value="1"/>
</dbReference>
<feature type="domain" description="Carrier" evidence="14">
    <location>
        <begin position="5683"/>
        <end position="5758"/>
    </location>
</feature>
<dbReference type="Pfam" id="PF02801">
    <property type="entry name" value="Ketoacyl-synt_C"/>
    <property type="match status" value="1"/>
</dbReference>
<dbReference type="Pfam" id="PF13193">
    <property type="entry name" value="AMP-binding_C"/>
    <property type="match status" value="4"/>
</dbReference>
<dbReference type="InterPro" id="IPR020845">
    <property type="entry name" value="AMP-binding_CS"/>
</dbReference>
<dbReference type="InterPro" id="IPR020841">
    <property type="entry name" value="PKS_Beta-ketoAc_synthase_dom"/>
</dbReference>
<dbReference type="GO" id="GO:0031177">
    <property type="term" value="F:phosphopantetheine binding"/>
    <property type="evidence" value="ECO:0007669"/>
    <property type="project" value="InterPro"/>
</dbReference>
<evidence type="ECO:0000256" key="6">
    <source>
        <dbReference type="ARBA" id="ARBA00022450"/>
    </source>
</evidence>
<dbReference type="InterPro" id="IPR032821">
    <property type="entry name" value="PKS_assoc"/>
</dbReference>
<dbReference type="FunFam" id="3.40.50.980:FF:000002">
    <property type="entry name" value="Enterobactin synthetase component F"/>
    <property type="match status" value="2"/>
</dbReference>
<feature type="domain" description="Ketosynthase family 3 (KS3)" evidence="15">
    <location>
        <begin position="107"/>
        <end position="518"/>
    </location>
</feature>
<dbReference type="PROSITE" id="PS00012">
    <property type="entry name" value="PHOSPHOPANTETHEINE"/>
    <property type="match status" value="4"/>
</dbReference>
<dbReference type="GO" id="GO:0004315">
    <property type="term" value="F:3-oxoacyl-[acyl-carrier-protein] synthase activity"/>
    <property type="evidence" value="ECO:0007669"/>
    <property type="project" value="InterPro"/>
</dbReference>
<dbReference type="SUPFAM" id="SSF52777">
    <property type="entry name" value="CoA-dependent acyltransferases"/>
    <property type="match status" value="10"/>
</dbReference>
<dbReference type="FunFam" id="3.40.47.10:FF:000019">
    <property type="entry name" value="Polyketide synthase type I"/>
    <property type="match status" value="1"/>
</dbReference>
<accession>A0A498R2W8</accession>
<dbReference type="InterPro" id="IPR057326">
    <property type="entry name" value="KR_dom"/>
</dbReference>
<dbReference type="Gene3D" id="3.30.70.3290">
    <property type="match status" value="1"/>
</dbReference>
<dbReference type="PROSITE" id="PS00606">
    <property type="entry name" value="KS3_1"/>
    <property type="match status" value="1"/>
</dbReference>
<dbReference type="Pfam" id="PF00109">
    <property type="entry name" value="ketoacyl-synt"/>
    <property type="match status" value="1"/>
</dbReference>
<evidence type="ECO:0000259" key="14">
    <source>
        <dbReference type="PROSITE" id="PS50075"/>
    </source>
</evidence>
<dbReference type="Gene3D" id="3.30.559.30">
    <property type="entry name" value="Nonribosomal peptide synthetase, condensation domain"/>
    <property type="match status" value="5"/>
</dbReference>
<dbReference type="EMBL" id="UPPP01000053">
    <property type="protein sequence ID" value="VBB05120.1"/>
    <property type="molecule type" value="Genomic_DNA"/>
</dbReference>
<dbReference type="InterPro" id="IPR006162">
    <property type="entry name" value="Ppantetheine_attach_site"/>
</dbReference>
<keyword evidence="9" id="KW-0436">Ligase</keyword>
<evidence type="ECO:0000256" key="7">
    <source>
        <dbReference type="ARBA" id="ARBA00022490"/>
    </source>
</evidence>
<dbReference type="PROSITE" id="PS50075">
    <property type="entry name" value="CARRIER"/>
    <property type="match status" value="6"/>
</dbReference>
<name>A0A498R2W8_9FIRM</name>
<dbReference type="CDD" id="cd19531">
    <property type="entry name" value="LCL_NRPS-like"/>
    <property type="match status" value="5"/>
</dbReference>
<dbReference type="InterPro" id="IPR036291">
    <property type="entry name" value="NAD(P)-bd_dom_sf"/>
</dbReference>
<dbReference type="InterPro" id="IPR001227">
    <property type="entry name" value="Ac_transferase_dom_sf"/>
</dbReference>
<dbReference type="InterPro" id="IPR016039">
    <property type="entry name" value="Thiolase-like"/>
</dbReference>
<dbReference type="PROSITE" id="PS52004">
    <property type="entry name" value="KS3_2"/>
    <property type="match status" value="1"/>
</dbReference>
<dbReference type="PROSITE" id="PS00455">
    <property type="entry name" value="AMP_BINDING"/>
    <property type="match status" value="4"/>
</dbReference>
<dbReference type="SMART" id="SM00823">
    <property type="entry name" value="PKS_PP"/>
    <property type="match status" value="6"/>
</dbReference>
<sequence length="6215" mass="687648">MAKDSFGGADTGSGKGSGEIQEWLLCRLAERLKVDKNKIGIHEPLYNYGLDSAEAVIITGEMSEWLGRTISPTLVWDYPSIAKIVHFLTAAPGEPDAGNTNQPENKLEPVAIIGIGCRFPGAAGPAAFWNLLKNGVDAITEMPARRAGQSEAAGMGGYLEEVEKFDAQFFGISPREAAGMDPQQRLLLETAWEALEDGGQVPEQLAGQRVGVFVGISGYDYGTMVRNYAQTDIYAATGNALSIAANRISYLLNFRGPSMAIDTACSSSLVAVHLACQSLRHGESSLALAGGVNLLLSTEVTDAFSKAGMLAPDGRCKTFAAGANGYVRGEGVGVVVLKLLSQALRDGDPVYALIPGSAVNQDGRSNGLTAPNGQAQEEVVREAYRRAGVSPAQIQYIEAHGTGTSLGDPIEVNAVGKVLAAGRSPQSPCRIGSAKTNIGHLEAAAGIAGLIKVALALKHRQIPPSLHFDQPNPYIPFPDLPLEVQTELGPWPEKEGPLLAGVSSFGFGGTNAHVVLQSVQPAALKKYSMAGYGPQAEYLLPVSAASEEALQALARSYRDYLMGEGGNVPVKDIGYTAAIRRSHHRCRLATVVRSRQECIDFFTDYLNGEAPGLAGSENRPVKPPKLVFVFSGQGPQWWAMGRELFQTEPVFREAIEECDALFHRHADWSLITELMAEKSESRLDQTEYVQPALFSIQVALARLWLTWGIEPAAVVGHSMGEVAAAHIAGALSLADAVRVIFHRSRLMQRTTGQGKTIAVGLAWEEANSLLQGYEKKVSVACYNGPTSLILSGEPDSMDEIMATLQQKNVFCKALPVKYAFHSPQMEPLLAELTESLQGLQPQPAGLPVYSTVTGRLIDGQELDAGYWAGNLRKSVLFSTAVEALAQDDYNVFVEISPHPVLAGAVRQSLVKAEKDGIVLPSIRRQEPERAVILNSLGKLYALGYSVKWKALYPEGGKCISLPAYPWQREAYWFESVGSRMVYTPAAVPAVDSEWDRWLYKLDWQPAESSLNPADQGGGSWLIFTRREGIGEAIARRLNELGKRTVLAYPGESFQQEAANVFIAGPSREDMKQLLQAVRDSCQGIIHTWSIRSAVQNEVTLADLETAQSWGCLHILTLIQAIRAAGPMPNWPRLWLITRDSQAVLPAGAGIDVAQAPLWGLGRTIALEQQELWGGLIDIDSAMTDELSAQMAVDDLFRTDEEQLAYRQGVRYAARLQRDSASRKEKVPFSWPTNAAYLITGGLGDLGMQVARWMAAQGARRLILLGRTELPPRAVWGDVLSQGGRLARQITGIKELEAMGTSIHLAAVDVADATQLAAFLQNYCTEGWPPIRGVVHAAGTVADQLLTECGQDSFREVLRPKIMGAWNLHNLLADVPLDFFLLFSSVSAVLSSPRLGSYAAANAFLDALAHYRRGLKLPALSIDWGPWAEIGMAARFGVLASTDGTGMKAIAPEQGLRLLENLFRRDLTQILAMDVDWVRWHTVYQQMGETALLAELLRQECEAAATVSGDGSQEPSFRSEWLAAGPDERRQLLLDSLCEQTALVLQLPKARLDVQTSLHQLGFDSIMAIELKNRLEKTLGIVVPMVHFLQGPSITGLADQIQELLAADAPASVIPPATEQEYYPVSSAQKRMFILNQFERNDTVYNNFVAFKAAGDLDRSRFEQALNRLIQRHETLRTSFTIVDGKPVQRVHPAIEFAVEFMQEKGEAIPEILQKFSRPFDLSQAPLFRVGLVEIAAGEHIVLFDMHHIISDGVTADIFIKELAGLYEGSELPAMRLQYKDFAVWQERSLQTAAWRRQEEYWLQALAGELPVLNLPTDYPRPSVRSFTGDVLRFSLEEKLTEQLNRLARENGTTLYMVLLAAYTAVLSQYTGQEDIIVGSPITGRPYADLHNIIGVFVNTLAMRNYPEKEKNFRQFLQEVKENALRAYENQDYQFEELVDKLDIPRNLSRNPLFDTMFALQSVDMAELTIGDLRFSRLDFYNKIAKFDVTLEAIERNNRLDFTLEYDTKLFKPATIDRLRGHLEQALKRIVERPDSKLADIELLTAAEKEQLLTGFNPAPTEYPRDKTIPELFEEQAAKNPDRIAVTFGDRQLTYAELNSRANQLARALRCRGVTANTIVGLLLDRSPAMITGILGILKAGGAYLPIDPDYPADRIAYMLADSGAQLLITRPELSDAAGFAGDLLDVDDPALYQGDTANLAKENTAPDLAYVIYTSGSTGKPKGNLTMHTNVVRVVKNTNYITITGSDVLLQLSNYAFDGSVFDIYGALLNGARLVLIDKAAVLDMPRLARIIETEQVTVFFITTALFNTLVDVNLESLKQVRKILFGGEAASPRHVEKAFETLGKGRVVNMYGPTETTVFATYHEINGLADTAGSIPIGKPVANTRLYILDRAGRLQPVGVPGELCIAGDGLAQGYLNRPELTAEKFVADPFVTGERMYRSGDLARWRPDGTVEFIGRMDQQIKLRGFRVELGEIETELLKQPSITEALVVAKQEASGYQYLCAYIVAEREVAAAKLKEELQQSLPDYMIPASVMQLEKMPLTPNGKIDRKALPEPAGGIRTGTEYVAPRNEAEARMAQVWQDVLAVEKVGMEDNFFELGGHSLKAIMLAAKIHKEFSAEVPLTAIFKAQTVGELSKTVAGMALKDYMTIEPAAEQEYYPVSSAQKRMFILNRLEPENTAYNMPAAFKINGFLDKLRLEGALQKLIARHEALRTSFELIDGEPVQRIHPAIDFTIECQQGTEAVLPVIFQAFVRPFDLSKAPLLRVGLVEVTPNQYVVLFDMHHIIADGVSIGIIVRELAGLYEGRELPALTIQYKDFSVWQNNLLTTERLKQQEDYWLQTLAGELPVLNLPGDYLRPPVRSFEGDELDFAVPEELTAKLNQLAVERGTTLYMVLLAAYNVVLSRYSGQEDIIVGTPIAGRPHADLENMVGMFVNTLAMRNFPAETKSFREFLQEVKANALAAYEHQDYQFEELVDNLDIPRDLSRNPVFSTLFTLQNVDIATLSMGDLQFIAYEFDNKTAKFDLTLRAVERNNRLEFTLEYYSKLFKTETVRRLGKHFVNVLNSIVEQPEATLSGINMLSQKEKRQVLIDFNNRKLVCPVVKTIPQLFQEQASKNPQRIAVTFGERQVTYQELNRRANQLARVLRGKGVGPNSIVGLMVERSPEMMAGILGILKAGGAYLPIDPGYGRERIAYMLENSQAKILLTQTRLKDKAPVNMEIIDLTDSEIDSAKSSNVKLLNQPADLAYVIYTSGTTGRPKGVMIEQRQVVNLVYGLQDQIYQKYDSFLNVALLSPYVFDASVKQIFPALLLGHNLCIVPEESRFDRDGLLHFYRTHHIDISDGTPAHIKIFNARSQTGEFPAVKEFLIGGEALSYTAVQEFIGQFSGGKVTVTNVYGPTECCDVATVYPVDCTKSRAADIVPIGRPLANVEIYILGQDLTVLPVNAVGEVYIGGQGVGRGYLNQPEMTAEKFVTNPFLPGTKMYRTGDLARWLPDGTIDFLGRVDHQVKIRGFRIELGEIETQLLTYAGIKEAVAVVREDPNGQKYLCAYLVAGQELTVAALREHLAPKLPDYMIPAAFVQLAKMPLTGNGKVDRRALPEPDGGMSTGTEYVAPGNEMEAKMVQIWQEVLGTAPIGLEDNFFALGGHSLKAVTLAARIKREYGTEVPLTEVFKAQTVRDMCRTVAGAAQAGYDSIQPVAGRETYPVSSAQKRMFILNQFEPGDTTYNMPAAFKMEGLLDPGRLTAAWQKLIRRHEILRTSFEVIDGEPLQRVHNATKFAIESIAGAEAAIPAMIRGFVRPFDLSRAPLLRVGLVKLAEDQHVVLFDMHHIIGDGVSMRILVKELTWLYEGQNLPELRIQYKDFSAWQNNLLASERFKQQETYWLQALAGELPVLNLPTDYSRPAVRSFAGERLRFALEPAMTAALNQLALETGTTLYMVLLAAYNVLLAKYSGQEDIIVGSPVAGRPHADLENMLGMFVNTLAMRNYPEQEKSFLHFLQEVKENALKAYENQDYQFEELVDKLDIPRNLSRNPLFDAMFALQNTEQAELAIGGLHFSRYEFDSKIAKFDLTLEATERNNRLEFSLEYDAKLFKPATAGRLKEHYVNILTGILVRPDSKLADIELLTAAEKDQLLTGFNPAPTEYPRDQTIPELFEEQAAQNPDRIAVTFGEQQLTYAELNSKANQLARALRRRGVTANTIVGLLLDRSPAMITGILGILKAGGAYLPIDPDYPADRIAYMLADSGAQLLITRPELSAAAWFAGELLDVDDPALYQGDTANLAKENTARDLAYVIYTSGSTGKPKGNLTMHTNVVRVVKNTNYITITGSDVLLQLSNYAFDGSVFDIYGALLNGAGLVLIDKAAVLDMPRLTRIIEIEQVTVFFITTALFNTLVDVNLESLKQVRKILFGGEAASPRHVKKAFTALGKGRVVNMYGPTETTVFATYHEINHLMDTEGSIPIGKPVGNTRLYILDRAGRLQPVGVPGELCIAGDGLAQGYLNRPELTAEKFVADPFAAGERMYRSGDLARWKPDGTVEFIGRMDHQIKLRGFRVELGEIEAELLKQPSVTEALVIAKQEASGYQYLCAYIVAEQEVAAARLKEELQQSLPDYMIPASVIQLEKMPLTPNGKIDRKALPEPAGRIRTGREYVAPRNEAEAKMAQVWQEVLGVEKVGREDNFFELGGHSLKAIMLAAKIHKEFGTAVPLTTIFKAQTVGELSKTVAGTAQHDYAAIEPAAEQEYYPVSPAQMRMFILNQFEAQDTVYNMPAAFMVEGRLDRNRFEQAVKELMARHESLRTSFALIDGEPMQTVHPEIDFSLGFLRTVRENIPDLIKNFVQPFDLGQAPLFRVTLAEAGPTSYIVLFDMHHIIADGVSMGILVKELAALYEGRELPALRIQYKDFSVWQKQLLASERLKQQEAYWLQTLSGELPVLNLPGDYPRPAVRSFEGDRFEMILDEEVTAGLNKLAAQSGTTLYMVLLAAYNVLLARYSGQEDIIVGTPIAGRPHADLENVIGMFVNTLALRNFPAGTKSFRDFLQEVKENALAAYEHQDYQFEELVDKLGTARTLNRNPLFDTMFTLQNVDIAPLSLGGLQFVPYELKNNTAKFDLTCQAVEQDRQLIITLEYYCKLFSRDMVERLAKHFSRILHCIAAQPQIELGAIELLSAAERQQILVDFNRTQAAYPQNRTVVSLFEEQAAKAPENTAAALDLERLSYQELNGKANQLARQLRQKGIKANHVVGILAERSPAMLVGLLGILKAGGAYLPIDPEYPADRVGYMLADSGATVLLTQRHLAGKAASFAGATVDLDDSQLYNGDRTNLYLKQKPDDLVYVIYTSGSTGKPKGVEIEHASLVNLVTWHQRTYNIRATDRATLLAGPAFDAAVWEIWPYLTAGAGLYIPNQETRASLRGLIRWLRETGITASFMPTPLAEALLGEEWPADAPLQALLTGGDQLHRRPPRNLPFDLVNHYGPTESTVVATCAKVDPAGASDMLPSIGRPIDNTRIYIVGQNNQLQPVGVAGELCIGGDGLARGYLNRPELTAEKFTANPFIPGERMYRTGDLARWLPDGSLEYLGRLDQQVKIRGFRVELGEIEAELVKHPAVKETVVLAKDDGAGGKYLCAYILTSREVAVAELREHLSRVLPGYMVPAAFVELAAIPLTPNGKIDRNALPEPEAGIHTGTEYVAPANETEERMARLWQEVLGVERVGMKDNFFELGGHSLKTITLAARIHKEFGVEVALTDLFKAPTIQELVRNMAGAAATDYGAIEAAPKQEYYPVSSAQKRMFILSQLENNDTAYNMSAALQVEGPLDERRFDAAWQKLMQRHETLRTSFEFAGGEPVQRVHPAVEFIIERLQGAENELPEIMQAFVHPFDLSQAPLLRVGLLKLDKDRHVLFFDMHHIISDGVSMGILIKELAGLYEEKELPALKIQYKDFALWQNRQFRGEILKKQEAYWLQAFAGELPELNLPADYPRPAVRSFAGDRVTLTLGGELTAELNKLAGQTGTTLYMVLLAAYNVLLAKHSGQEELIVGTPIAGRPHADLENLIGVFVNTLALRNYPAGNKTFQAFLQEVKNQALAAYEHQDYPFEELVEKLNLARELNRNPLFDTMFALQNIDMAPLAMGDLQFAPCELANKTAKFDLTLYAAAADNGLELMLEYYTELFTAQTAMRLLEDYCKILAAVTQNKDILIKTIALEKQPNKRKRIQSDWNFNLSGA</sequence>
<dbReference type="InterPro" id="IPR014043">
    <property type="entry name" value="Acyl_transferase_dom"/>
</dbReference>
<dbReference type="CDD" id="cd12117">
    <property type="entry name" value="A_NRPS_Srf_like"/>
    <property type="match status" value="2"/>
</dbReference>
<dbReference type="FunFam" id="2.30.38.10:FF:000001">
    <property type="entry name" value="Non-ribosomal peptide synthetase PvdI"/>
    <property type="match status" value="4"/>
</dbReference>
<evidence type="ECO:0000256" key="12">
    <source>
        <dbReference type="ARBA" id="ARBA00023194"/>
    </source>
</evidence>
<feature type="domain" description="Carrier" evidence="14">
    <location>
        <begin position="4649"/>
        <end position="4724"/>
    </location>
</feature>
<organism evidence="16 17">
    <name type="scientific">Lucifera butyrica</name>
    <dbReference type="NCBI Taxonomy" id="1351585"/>
    <lineage>
        <taxon>Bacteria</taxon>
        <taxon>Bacillati</taxon>
        <taxon>Bacillota</taxon>
        <taxon>Negativicutes</taxon>
        <taxon>Veillonellales</taxon>
        <taxon>Veillonellaceae</taxon>
        <taxon>Lucifera</taxon>
    </lineage>
</organism>
<dbReference type="NCBIfam" id="TIGR01733">
    <property type="entry name" value="AA-adenyl-dom"/>
    <property type="match status" value="4"/>
</dbReference>
<dbReference type="NCBIfam" id="NF003417">
    <property type="entry name" value="PRK04813.1"/>
    <property type="match status" value="4"/>
</dbReference>
<dbReference type="FunFam" id="1.10.1200.10:FF:000005">
    <property type="entry name" value="Nonribosomal peptide synthetase 1"/>
    <property type="match status" value="4"/>
</dbReference>
<dbReference type="Pfam" id="PF00501">
    <property type="entry name" value="AMP-binding"/>
    <property type="match status" value="4"/>
</dbReference>
<dbReference type="InterPro" id="IPR014030">
    <property type="entry name" value="Ketoacyl_synth_N"/>
</dbReference>